<feature type="domain" description="SGNH hydrolase-type esterase" evidence="2">
    <location>
        <begin position="35"/>
        <end position="255"/>
    </location>
</feature>
<dbReference type="PANTHER" id="PTHR37981">
    <property type="entry name" value="LIPASE 2"/>
    <property type="match status" value="1"/>
</dbReference>
<dbReference type="Pfam" id="PF13472">
    <property type="entry name" value="Lipase_GDSL_2"/>
    <property type="match status" value="1"/>
</dbReference>
<dbReference type="InterPro" id="IPR037460">
    <property type="entry name" value="SEST-like"/>
</dbReference>
<gene>
    <name evidence="3" type="ORF">CKY47_32600</name>
</gene>
<evidence type="ECO:0000256" key="1">
    <source>
        <dbReference type="SAM" id="SignalP"/>
    </source>
</evidence>
<keyword evidence="1" id="KW-0732">Signal</keyword>
<evidence type="ECO:0000313" key="4">
    <source>
        <dbReference type="Proteomes" id="UP001225605"/>
    </source>
</evidence>
<dbReference type="InterPro" id="IPR036514">
    <property type="entry name" value="SGNH_hydro_sf"/>
</dbReference>
<dbReference type="PANTHER" id="PTHR37981:SF1">
    <property type="entry name" value="SGNH HYDROLASE-TYPE ESTERASE DOMAIN-CONTAINING PROTEIN"/>
    <property type="match status" value="1"/>
</dbReference>
<dbReference type="EMBL" id="NSDM01000020">
    <property type="protein sequence ID" value="MDQ2588614.1"/>
    <property type="molecule type" value="Genomic_DNA"/>
</dbReference>
<evidence type="ECO:0000259" key="2">
    <source>
        <dbReference type="Pfam" id="PF13472"/>
    </source>
</evidence>
<keyword evidence="4" id="KW-1185">Reference proteome</keyword>
<comment type="caution">
    <text evidence="3">The sequence shown here is derived from an EMBL/GenBank/DDBJ whole genome shotgun (WGS) entry which is preliminary data.</text>
</comment>
<dbReference type="CDD" id="cd01823">
    <property type="entry name" value="SEST_like"/>
    <property type="match status" value="1"/>
</dbReference>
<feature type="chain" id="PRO_5045412724" description="SGNH hydrolase-type esterase domain-containing protein" evidence="1">
    <location>
        <begin position="21"/>
        <end position="267"/>
    </location>
</feature>
<reference evidence="3 4" key="1">
    <citation type="submission" date="2017-06" db="EMBL/GenBank/DDBJ databases">
        <title>Cultured bacterium strain Saccharothrix yanglingensis Hhs.015.</title>
        <authorList>
            <person name="Xia Y."/>
        </authorList>
    </citation>
    <scope>NUCLEOTIDE SEQUENCE [LARGE SCALE GENOMIC DNA]</scope>
    <source>
        <strain evidence="3 4">Hhs.015</strain>
    </source>
</reference>
<name>A0ABU0XBI9_9PSEU</name>
<organism evidence="3 4">
    <name type="scientific">Saccharothrix yanglingensis</name>
    <dbReference type="NCBI Taxonomy" id="659496"/>
    <lineage>
        <taxon>Bacteria</taxon>
        <taxon>Bacillati</taxon>
        <taxon>Actinomycetota</taxon>
        <taxon>Actinomycetes</taxon>
        <taxon>Pseudonocardiales</taxon>
        <taxon>Pseudonocardiaceae</taxon>
        <taxon>Saccharothrix</taxon>
    </lineage>
</organism>
<evidence type="ECO:0000313" key="3">
    <source>
        <dbReference type="EMBL" id="MDQ2588614.1"/>
    </source>
</evidence>
<dbReference type="Gene3D" id="3.40.50.1110">
    <property type="entry name" value="SGNH hydrolase"/>
    <property type="match status" value="1"/>
</dbReference>
<sequence length="267" mass="27761">MKTILVALLVVLATAPAAWSAPAVPEPAALELVSLGDSYAAGLGAGDEAQDDCRRSPHAYPNLLAALTGATLVTVACSQATTAEVTAQADRVTPRTGLVTVQAGGNDAGFKDVMITCALSDDQGCRDRVATAEAFIRGELPGRLDALYGKVRDRLADRANGRSSDRADVVVVGYPKLFSFDSWCLMTGPKREALNHAVDVITEVTAARAEAAGFRFADVRDEFDGHGACAADPWVNGLVLVPVDRSYHPNLAGHASGYLPALAGSAA</sequence>
<dbReference type="RefSeq" id="WP_306750268.1">
    <property type="nucleotide sequence ID" value="NZ_NSDM01000020.1"/>
</dbReference>
<feature type="signal peptide" evidence="1">
    <location>
        <begin position="1"/>
        <end position="20"/>
    </location>
</feature>
<dbReference type="SUPFAM" id="SSF52266">
    <property type="entry name" value="SGNH hydrolase"/>
    <property type="match status" value="1"/>
</dbReference>
<dbReference type="Proteomes" id="UP001225605">
    <property type="component" value="Unassembled WGS sequence"/>
</dbReference>
<accession>A0ABU0XBI9</accession>
<proteinExistence type="predicted"/>
<protein>
    <recommendedName>
        <fullName evidence="2">SGNH hydrolase-type esterase domain-containing protein</fullName>
    </recommendedName>
</protein>
<dbReference type="InterPro" id="IPR013830">
    <property type="entry name" value="SGNH_hydro"/>
</dbReference>